<dbReference type="EC" id="2.7.13.3" evidence="2"/>
<dbReference type="EMBL" id="JAUHJS010000005">
    <property type="protein sequence ID" value="MDN4166128.1"/>
    <property type="molecule type" value="Genomic_DNA"/>
</dbReference>
<evidence type="ECO:0000313" key="7">
    <source>
        <dbReference type="Proteomes" id="UP001168552"/>
    </source>
</evidence>
<dbReference type="CDD" id="cd00082">
    <property type="entry name" value="HisKA"/>
    <property type="match status" value="1"/>
</dbReference>
<keyword evidence="6" id="KW-0418">Kinase</keyword>
<reference evidence="6" key="1">
    <citation type="submission" date="2023-06" db="EMBL/GenBank/DDBJ databases">
        <title>Cytophagales bacterium Strain LB-30, isolated from soil.</title>
        <authorList>
            <person name="Liu B."/>
        </authorList>
    </citation>
    <scope>NUCLEOTIDE SEQUENCE</scope>
    <source>
        <strain evidence="6">LB-30</strain>
    </source>
</reference>
<dbReference type="Gene3D" id="3.30.565.10">
    <property type="entry name" value="Histidine kinase-like ATPase, C-terminal domain"/>
    <property type="match status" value="1"/>
</dbReference>
<dbReference type="InterPro" id="IPR036097">
    <property type="entry name" value="HisK_dim/P_sf"/>
</dbReference>
<evidence type="ECO:0000256" key="3">
    <source>
        <dbReference type="ARBA" id="ARBA00022553"/>
    </source>
</evidence>
<protein>
    <recommendedName>
        <fullName evidence="2">histidine kinase</fullName>
        <ecNumber evidence="2">2.7.13.3</ecNumber>
    </recommendedName>
</protein>
<dbReference type="Proteomes" id="UP001168552">
    <property type="component" value="Unassembled WGS sequence"/>
</dbReference>
<dbReference type="PANTHER" id="PTHR43547">
    <property type="entry name" value="TWO-COMPONENT HISTIDINE KINASE"/>
    <property type="match status" value="1"/>
</dbReference>
<dbReference type="Pfam" id="PF00512">
    <property type="entry name" value="HisKA"/>
    <property type="match status" value="1"/>
</dbReference>
<evidence type="ECO:0000256" key="4">
    <source>
        <dbReference type="SAM" id="Coils"/>
    </source>
</evidence>
<dbReference type="PROSITE" id="PS50109">
    <property type="entry name" value="HIS_KIN"/>
    <property type="match status" value="1"/>
</dbReference>
<organism evidence="6 7">
    <name type="scientific">Shiella aurantiaca</name>
    <dbReference type="NCBI Taxonomy" id="3058365"/>
    <lineage>
        <taxon>Bacteria</taxon>
        <taxon>Pseudomonadati</taxon>
        <taxon>Bacteroidota</taxon>
        <taxon>Cytophagia</taxon>
        <taxon>Cytophagales</taxon>
        <taxon>Shiellaceae</taxon>
        <taxon>Shiella</taxon>
    </lineage>
</organism>
<name>A0ABT8F765_9BACT</name>
<keyword evidence="7" id="KW-1185">Reference proteome</keyword>
<dbReference type="InterPro" id="IPR005467">
    <property type="entry name" value="His_kinase_dom"/>
</dbReference>
<dbReference type="InterPro" id="IPR003594">
    <property type="entry name" value="HATPase_dom"/>
</dbReference>
<proteinExistence type="predicted"/>
<dbReference type="SMART" id="SM00387">
    <property type="entry name" value="HATPase_c"/>
    <property type="match status" value="1"/>
</dbReference>
<keyword evidence="6" id="KW-0808">Transferase</keyword>
<evidence type="ECO:0000313" key="6">
    <source>
        <dbReference type="EMBL" id="MDN4166128.1"/>
    </source>
</evidence>
<dbReference type="SUPFAM" id="SSF47384">
    <property type="entry name" value="Homodimeric domain of signal transducing histidine kinase"/>
    <property type="match status" value="1"/>
</dbReference>
<evidence type="ECO:0000259" key="5">
    <source>
        <dbReference type="PROSITE" id="PS50109"/>
    </source>
</evidence>
<sequence>MENLSNLQLLSELKKRLTDSENTIAEQRQLVHELSELNKKLEKSEEMKSQFLSNIKNEINNPLASILALSKNIITKYTELNPEARKSLKHIYNEAHSLDFQLSNIILAAELEAGQSNPQPVRLNVHHVIETALAYFDNLVEKKKLQIALTGDSQVHFLSDSHYLKAIIANLLSNAIKFSHEGTTVEVYMEHTAENLVMRIVNQGKAINSAELSRIFDRFTQLESGTRKSFGGHGLGLAIVKELVDLLGGQLHISSQEKGTQVEITLPNKINDARFHATEGENDEILFEQSF</sequence>
<dbReference type="PANTHER" id="PTHR43547:SF2">
    <property type="entry name" value="HYBRID SIGNAL TRANSDUCTION HISTIDINE KINASE C"/>
    <property type="match status" value="1"/>
</dbReference>
<dbReference type="RefSeq" id="WP_320004661.1">
    <property type="nucleotide sequence ID" value="NZ_JAUHJS010000005.1"/>
</dbReference>
<dbReference type="PRINTS" id="PR00344">
    <property type="entry name" value="BCTRLSENSOR"/>
</dbReference>
<comment type="catalytic activity">
    <reaction evidence="1">
        <text>ATP + protein L-histidine = ADP + protein N-phospho-L-histidine.</text>
        <dbReference type="EC" id="2.7.13.3"/>
    </reaction>
</comment>
<keyword evidence="3" id="KW-0597">Phosphoprotein</keyword>
<dbReference type="Pfam" id="PF02518">
    <property type="entry name" value="HATPase_c"/>
    <property type="match status" value="1"/>
</dbReference>
<dbReference type="InterPro" id="IPR036890">
    <property type="entry name" value="HATPase_C_sf"/>
</dbReference>
<evidence type="ECO:0000256" key="1">
    <source>
        <dbReference type="ARBA" id="ARBA00000085"/>
    </source>
</evidence>
<feature type="coiled-coil region" evidence="4">
    <location>
        <begin position="10"/>
        <end position="54"/>
    </location>
</feature>
<feature type="domain" description="Histidine kinase" evidence="5">
    <location>
        <begin position="54"/>
        <end position="270"/>
    </location>
</feature>
<dbReference type="InterPro" id="IPR003661">
    <property type="entry name" value="HisK_dim/P_dom"/>
</dbReference>
<dbReference type="InterPro" id="IPR004358">
    <property type="entry name" value="Sig_transdc_His_kin-like_C"/>
</dbReference>
<dbReference type="Gene3D" id="1.10.287.130">
    <property type="match status" value="1"/>
</dbReference>
<evidence type="ECO:0000256" key="2">
    <source>
        <dbReference type="ARBA" id="ARBA00012438"/>
    </source>
</evidence>
<dbReference type="GO" id="GO:0016301">
    <property type="term" value="F:kinase activity"/>
    <property type="evidence" value="ECO:0007669"/>
    <property type="project" value="UniProtKB-KW"/>
</dbReference>
<dbReference type="SMART" id="SM00388">
    <property type="entry name" value="HisKA"/>
    <property type="match status" value="1"/>
</dbReference>
<comment type="caution">
    <text evidence="6">The sequence shown here is derived from an EMBL/GenBank/DDBJ whole genome shotgun (WGS) entry which is preliminary data.</text>
</comment>
<accession>A0ABT8F765</accession>
<gene>
    <name evidence="6" type="ORF">QWY31_11485</name>
</gene>
<dbReference type="SUPFAM" id="SSF55874">
    <property type="entry name" value="ATPase domain of HSP90 chaperone/DNA topoisomerase II/histidine kinase"/>
    <property type="match status" value="1"/>
</dbReference>
<keyword evidence="4" id="KW-0175">Coiled coil</keyword>